<dbReference type="SUPFAM" id="SSF52151">
    <property type="entry name" value="FabD/lysophospholipase-like"/>
    <property type="match status" value="1"/>
</dbReference>
<dbReference type="InterPro" id="IPR002641">
    <property type="entry name" value="PNPLA_dom"/>
</dbReference>
<keyword evidence="2" id="KW-0378">Hydrolase</keyword>
<dbReference type="Pfam" id="PF01734">
    <property type="entry name" value="Patatin"/>
    <property type="match status" value="1"/>
</dbReference>
<evidence type="ECO:0000313" key="5">
    <source>
        <dbReference type="Proteomes" id="UP000663942"/>
    </source>
</evidence>
<feature type="active site" description="Proton acceptor" evidence="2">
    <location>
        <position position="277"/>
    </location>
</feature>
<name>A0ABX7SLM0_9CAUL</name>
<evidence type="ECO:0000313" key="4">
    <source>
        <dbReference type="EMBL" id="QTC88041.1"/>
    </source>
</evidence>
<feature type="short sequence motif" description="DGA/G" evidence="2">
    <location>
        <begin position="277"/>
        <end position="279"/>
    </location>
</feature>
<gene>
    <name evidence="4" type="ORF">IFE19_01135</name>
</gene>
<dbReference type="PROSITE" id="PS51635">
    <property type="entry name" value="PNPLA"/>
    <property type="match status" value="1"/>
</dbReference>
<feature type="domain" description="PNPLA" evidence="3">
    <location>
        <begin position="99"/>
        <end position="290"/>
    </location>
</feature>
<evidence type="ECO:0000256" key="2">
    <source>
        <dbReference type="PROSITE-ProRule" id="PRU01161"/>
    </source>
</evidence>
<dbReference type="Proteomes" id="UP000663942">
    <property type="component" value="Chromosome"/>
</dbReference>
<comment type="caution">
    <text evidence="2">Lacks conserved residue(s) required for the propagation of feature annotation.</text>
</comment>
<feature type="short sequence motif" description="GXSXG" evidence="2">
    <location>
        <begin position="132"/>
        <end position="136"/>
    </location>
</feature>
<evidence type="ECO:0000256" key="1">
    <source>
        <dbReference type="ARBA" id="ARBA00023098"/>
    </source>
</evidence>
<evidence type="ECO:0000259" key="3">
    <source>
        <dbReference type="PROSITE" id="PS51635"/>
    </source>
</evidence>
<accession>A0ABX7SLM0</accession>
<feature type="active site" description="Nucleophile" evidence="2">
    <location>
        <position position="134"/>
    </location>
</feature>
<dbReference type="EMBL" id="CP062006">
    <property type="protein sequence ID" value="QTC88041.1"/>
    <property type="molecule type" value="Genomic_DNA"/>
</dbReference>
<sequence>MIIQNIWKPVTFGVRRQVRASLFDQSDAASDEACVSEPVLPVRRLPKGRLPAPPSGKGRIAGFADIRLSIEQAETSLEAAADRLSLPRSGWVSGRFDMLAISGGAAGGAYGAGALVGLTEAGLRPEFALVTGVSTGALIAPFAFLGPDWDERLADAYVGGHAADLLSLRQLASSFTGGLFRGEALDALIHPFVDEALIDAVAAEHARGRRLLVATTDLDSQRSCIWDMGAIASHGGVKAVDLFREVLAASASLPGLFPPRRFPCEVDGDKFEEMHVDGGVAAPLFLMPEGLLRWNRLGRRLHRGRVHVLVNMVLEPEPRTTAPNVAAVLTRSFDAMLRFSYRQALGTATTFCAAQGLPISVASIPDAPDQGGMLSFDTATMQRLFDAARERARAGELWRSPVAERQGLQGLMDRLRPRG</sequence>
<proteinExistence type="predicted"/>
<reference evidence="4 5" key="1">
    <citation type="submission" date="2020-09" db="EMBL/GenBank/DDBJ databases">
        <title>Brevundimonas sp. LVF1 isolated from an oligotrophic pond in Goettingen, Germany.</title>
        <authorList>
            <person name="Friedrich I."/>
            <person name="Klassen A."/>
            <person name="Neubauer H."/>
            <person name="Schneider D."/>
            <person name="Hertel R."/>
            <person name="Daniel R."/>
        </authorList>
    </citation>
    <scope>NUCLEOTIDE SEQUENCE [LARGE SCALE GENOMIC DNA]</scope>
    <source>
        <strain evidence="4 5">LVF1</strain>
    </source>
</reference>
<keyword evidence="5" id="KW-1185">Reference proteome</keyword>
<keyword evidence="2" id="KW-0442">Lipid degradation</keyword>
<dbReference type="InterPro" id="IPR016035">
    <property type="entry name" value="Acyl_Trfase/lysoPLipase"/>
</dbReference>
<dbReference type="Gene3D" id="3.40.1090.10">
    <property type="entry name" value="Cytosolic phospholipase A2 catalytic domain"/>
    <property type="match status" value="1"/>
</dbReference>
<protein>
    <submittedName>
        <fullName evidence="4">Patatin-like phospholipase family protein</fullName>
    </submittedName>
</protein>
<keyword evidence="1 2" id="KW-0443">Lipid metabolism</keyword>
<organism evidence="4 5">
    <name type="scientific">Brevundimonas pondensis</name>
    <dbReference type="NCBI Taxonomy" id="2774189"/>
    <lineage>
        <taxon>Bacteria</taxon>
        <taxon>Pseudomonadati</taxon>
        <taxon>Pseudomonadota</taxon>
        <taxon>Alphaproteobacteria</taxon>
        <taxon>Caulobacterales</taxon>
        <taxon>Caulobacteraceae</taxon>
        <taxon>Brevundimonas</taxon>
    </lineage>
</organism>